<keyword evidence="1" id="KW-0732">Signal</keyword>
<sequence>MIFSRYIIVSILLSISLLTNAQDAQWNTETTEEGSITVTSRVFTTKVDGKNRQIVEYKASTITDIESEKILALLKDASTHKNFSKDTEESKKLKDLPNGEWLVYYFIDAPFPIPNNDLIVTMKEVQREDSTELIGWSTPNAHEKGDVKRMVHYNLKYIITKLENGQSELIMDVSMTPVTKAPDFLVKTWLPAGPSDMIVNILKEAEDYK</sequence>
<dbReference type="Proteomes" id="UP000585050">
    <property type="component" value="Unassembled WGS sequence"/>
</dbReference>
<reference evidence="2 3" key="1">
    <citation type="submission" date="2020-04" db="EMBL/GenBank/DDBJ databases">
        <title>Flammeovirga sp. SR4, a novel species isolated from seawater.</title>
        <authorList>
            <person name="Wang X."/>
        </authorList>
    </citation>
    <scope>NUCLEOTIDE SEQUENCE [LARGE SCALE GENOMIC DNA]</scope>
    <source>
        <strain evidence="2 3">SR4</strain>
    </source>
</reference>
<feature type="chain" id="PRO_5030637030" description="START domain-containing protein" evidence="1">
    <location>
        <begin position="22"/>
        <end position="209"/>
    </location>
</feature>
<dbReference type="EMBL" id="JABAIL010000007">
    <property type="protein sequence ID" value="NLR93542.1"/>
    <property type="molecule type" value="Genomic_DNA"/>
</dbReference>
<evidence type="ECO:0000256" key="1">
    <source>
        <dbReference type="SAM" id="SignalP"/>
    </source>
</evidence>
<proteinExistence type="predicted"/>
<comment type="caution">
    <text evidence="2">The sequence shown here is derived from an EMBL/GenBank/DDBJ whole genome shotgun (WGS) entry which is preliminary data.</text>
</comment>
<dbReference type="Gene3D" id="3.30.530.20">
    <property type="match status" value="1"/>
</dbReference>
<dbReference type="SUPFAM" id="SSF55961">
    <property type="entry name" value="Bet v1-like"/>
    <property type="match status" value="1"/>
</dbReference>
<organism evidence="2 3">
    <name type="scientific">Flammeovirga agarivorans</name>
    <dbReference type="NCBI Taxonomy" id="2726742"/>
    <lineage>
        <taxon>Bacteria</taxon>
        <taxon>Pseudomonadati</taxon>
        <taxon>Bacteroidota</taxon>
        <taxon>Cytophagia</taxon>
        <taxon>Cytophagales</taxon>
        <taxon>Flammeovirgaceae</taxon>
        <taxon>Flammeovirga</taxon>
    </lineage>
</organism>
<dbReference type="InterPro" id="IPR023393">
    <property type="entry name" value="START-like_dom_sf"/>
</dbReference>
<dbReference type="RefSeq" id="WP_168884258.1">
    <property type="nucleotide sequence ID" value="NZ_JABAIL010000007.1"/>
</dbReference>
<evidence type="ECO:0000313" key="2">
    <source>
        <dbReference type="EMBL" id="NLR93542.1"/>
    </source>
</evidence>
<evidence type="ECO:0008006" key="4">
    <source>
        <dbReference type="Google" id="ProtNLM"/>
    </source>
</evidence>
<accession>A0A7X8XXT6</accession>
<gene>
    <name evidence="2" type="ORF">HGP29_20255</name>
</gene>
<feature type="signal peptide" evidence="1">
    <location>
        <begin position="1"/>
        <end position="21"/>
    </location>
</feature>
<keyword evidence="3" id="KW-1185">Reference proteome</keyword>
<protein>
    <recommendedName>
        <fullName evidence="4">START domain-containing protein</fullName>
    </recommendedName>
</protein>
<name>A0A7X8XXT6_9BACT</name>
<dbReference type="AlphaFoldDB" id="A0A7X8XXT6"/>
<evidence type="ECO:0000313" key="3">
    <source>
        <dbReference type="Proteomes" id="UP000585050"/>
    </source>
</evidence>